<evidence type="ECO:0000256" key="1">
    <source>
        <dbReference type="SAM" id="MobiDB-lite"/>
    </source>
</evidence>
<dbReference type="SMART" id="SM00360">
    <property type="entry name" value="RRM"/>
    <property type="match status" value="1"/>
</dbReference>
<dbReference type="SUPFAM" id="SSF57667">
    <property type="entry name" value="beta-beta-alpha zinc fingers"/>
    <property type="match status" value="1"/>
</dbReference>
<name>K1R4B5_MAGGI</name>
<feature type="region of interest" description="Disordered" evidence="1">
    <location>
        <begin position="176"/>
        <end position="199"/>
    </location>
</feature>
<feature type="region of interest" description="Disordered" evidence="1">
    <location>
        <begin position="684"/>
        <end position="824"/>
    </location>
</feature>
<feature type="compositionally biased region" description="Acidic residues" evidence="1">
    <location>
        <begin position="791"/>
        <end position="800"/>
    </location>
</feature>
<dbReference type="InterPro" id="IPR036236">
    <property type="entry name" value="Znf_C2H2_sf"/>
</dbReference>
<dbReference type="SUPFAM" id="SSF54928">
    <property type="entry name" value="RNA-binding domain, RBD"/>
    <property type="match status" value="1"/>
</dbReference>
<dbReference type="InterPro" id="IPR035979">
    <property type="entry name" value="RBD_domain_sf"/>
</dbReference>
<dbReference type="InterPro" id="IPR043519">
    <property type="entry name" value="NT_sf"/>
</dbReference>
<dbReference type="InParanoid" id="K1R4B5"/>
<dbReference type="SUPFAM" id="SSF81631">
    <property type="entry name" value="PAP/OAS1 substrate-binding domain"/>
    <property type="match status" value="1"/>
</dbReference>
<feature type="compositionally biased region" description="Basic and acidic residues" evidence="1">
    <location>
        <begin position="801"/>
        <end position="819"/>
    </location>
</feature>
<protein>
    <submittedName>
        <fullName evidence="4">Poly(A) RNA polymerase, mitochondrial</fullName>
    </submittedName>
</protein>
<dbReference type="GO" id="GO:0031123">
    <property type="term" value="P:RNA 3'-end processing"/>
    <property type="evidence" value="ECO:0007669"/>
    <property type="project" value="TreeGrafter"/>
</dbReference>
<dbReference type="SUPFAM" id="SSF81301">
    <property type="entry name" value="Nucleotidyltransferase"/>
    <property type="match status" value="1"/>
</dbReference>
<evidence type="ECO:0000256" key="2">
    <source>
        <dbReference type="SAM" id="SignalP"/>
    </source>
</evidence>
<dbReference type="Gene3D" id="3.30.160.60">
    <property type="entry name" value="Classic Zinc Finger"/>
    <property type="match status" value="1"/>
</dbReference>
<dbReference type="EMBL" id="JH817532">
    <property type="protein sequence ID" value="EKC40583.1"/>
    <property type="molecule type" value="Genomic_DNA"/>
</dbReference>
<dbReference type="GO" id="GO:0003723">
    <property type="term" value="F:RNA binding"/>
    <property type="evidence" value="ECO:0007669"/>
    <property type="project" value="UniProtKB-UniRule"/>
</dbReference>
<organism evidence="4">
    <name type="scientific">Magallana gigas</name>
    <name type="common">Pacific oyster</name>
    <name type="synonym">Crassostrea gigas</name>
    <dbReference type="NCBI Taxonomy" id="29159"/>
    <lineage>
        <taxon>Eukaryota</taxon>
        <taxon>Metazoa</taxon>
        <taxon>Spiralia</taxon>
        <taxon>Lophotrochozoa</taxon>
        <taxon>Mollusca</taxon>
        <taxon>Bivalvia</taxon>
        <taxon>Autobranchia</taxon>
        <taxon>Pteriomorphia</taxon>
        <taxon>Ostreida</taxon>
        <taxon>Ostreoidea</taxon>
        <taxon>Ostreidae</taxon>
        <taxon>Magallana</taxon>
    </lineage>
</organism>
<dbReference type="InterPro" id="IPR012677">
    <property type="entry name" value="Nucleotide-bd_a/b_plait_sf"/>
</dbReference>
<dbReference type="Pfam" id="PF22600">
    <property type="entry name" value="MTPAP-like_central"/>
    <property type="match status" value="1"/>
</dbReference>
<dbReference type="HOGENOM" id="CLU_312224_0_0_1"/>
<dbReference type="InterPro" id="IPR000504">
    <property type="entry name" value="RRM_dom"/>
</dbReference>
<keyword evidence="2" id="KW-0732">Signal</keyword>
<dbReference type="GO" id="GO:1990817">
    <property type="term" value="F:poly(A) RNA polymerase activity"/>
    <property type="evidence" value="ECO:0007669"/>
    <property type="project" value="TreeGrafter"/>
</dbReference>
<sequence length="940" mass="108241">MAGAHAIVSVMFVICDICQCEISSADLYEYHVNGKRHQVQLERYKRRKDESERSVYARGFPPSTQEHELLAYFCMFGPVEKIVYDEKKSMKTKVPAFAIVEFKSADTARSVATYGQHVINSQRIEIRPRTFKELRTEPYFPWQREDNNRDLPWQKYNELHQKLSANNIQMGPYEATQPRRKGKIKGPAPIKQGRAKDSEGQDIVPIDVKEFQTYLEQHQCVGTQVMLLVELTQVTTAEFQSRYTICKTLEDALSPFFPGMTVNQFGSSVNGFGIKGCDMDVYIDLTKLGIPCRTSNIVLPYIKDLYTLKKKNSGPLSQQEVDNMRPMDKLKLIQRIITEHAPSCMDTRIIPSQRCPILRFTDYNSQIKCDLSINNKLALQNTRLLQTFSLFDARIKPLVYSIRYWAKLKGIAGNPQACNRLSSYALTMLVIYYLMNTTPPILPPVEELSRMCGRDRTIVDQWDCSFVSAQFMPPTPNIQTIEELLYGFFQYFSHFDFLANPMSVRTGKPITLDLSVLEKTLKVGVIILQDPFVLNHNITQNVNEKMLTKIVKEMQLAVVKSERWFDVANAETKSIMDIFSEDVPVGFQPKKLKMSRKPKGLAEIGPYQFLIDMNMDKLSRADIQTLQATGNMRLTWCKKMIVFLYRQIERLLMFDCELAVVNLPVTLKPSRTYSVYRHVGQPLRPITEEQGTEQEMEGQEEGMEGQQDVGTSQEVEKNWSDPNQPSTSQGDDQHFAEEAEESSQPQMTAPGGEEYADVDFGSHGGWAPAGEGPTLPHVVDGTELVPVENPLDNDEEDEEEATQRKEEEQRRFEEEENQRQDPSYIQYDFGDSEYYVDMDVKVMCRIWVERKNLIKELKERGFKENLQLEQIVSERLFYEVHGPAQKPITEFRCVMRSLVSDNGASVLVDCMADTRQKEYDCIYHYMKKFVLKNVDKFFYA</sequence>
<dbReference type="AlphaFoldDB" id="K1R4B5"/>
<reference evidence="4" key="1">
    <citation type="journal article" date="2012" name="Nature">
        <title>The oyster genome reveals stress adaptation and complexity of shell formation.</title>
        <authorList>
            <person name="Zhang G."/>
            <person name="Fang X."/>
            <person name="Guo X."/>
            <person name="Li L."/>
            <person name="Luo R."/>
            <person name="Xu F."/>
            <person name="Yang P."/>
            <person name="Zhang L."/>
            <person name="Wang X."/>
            <person name="Qi H."/>
            <person name="Xiong Z."/>
            <person name="Que H."/>
            <person name="Xie Y."/>
            <person name="Holland P.W."/>
            <person name="Paps J."/>
            <person name="Zhu Y."/>
            <person name="Wu F."/>
            <person name="Chen Y."/>
            <person name="Wang J."/>
            <person name="Peng C."/>
            <person name="Meng J."/>
            <person name="Yang L."/>
            <person name="Liu J."/>
            <person name="Wen B."/>
            <person name="Zhang N."/>
            <person name="Huang Z."/>
            <person name="Zhu Q."/>
            <person name="Feng Y."/>
            <person name="Mount A."/>
            <person name="Hedgecock D."/>
            <person name="Xu Z."/>
            <person name="Liu Y."/>
            <person name="Domazet-Loso T."/>
            <person name="Du Y."/>
            <person name="Sun X."/>
            <person name="Zhang S."/>
            <person name="Liu B."/>
            <person name="Cheng P."/>
            <person name="Jiang X."/>
            <person name="Li J."/>
            <person name="Fan D."/>
            <person name="Wang W."/>
            <person name="Fu W."/>
            <person name="Wang T."/>
            <person name="Wang B."/>
            <person name="Zhang J."/>
            <person name="Peng Z."/>
            <person name="Li Y."/>
            <person name="Li N."/>
            <person name="Wang J."/>
            <person name="Chen M."/>
            <person name="He Y."/>
            <person name="Tan F."/>
            <person name="Song X."/>
            <person name="Zheng Q."/>
            <person name="Huang R."/>
            <person name="Yang H."/>
            <person name="Du X."/>
            <person name="Chen L."/>
            <person name="Yang M."/>
            <person name="Gaffney P.M."/>
            <person name="Wang S."/>
            <person name="Luo L."/>
            <person name="She Z."/>
            <person name="Ming Y."/>
            <person name="Huang W."/>
            <person name="Zhang S."/>
            <person name="Huang B."/>
            <person name="Zhang Y."/>
            <person name="Qu T."/>
            <person name="Ni P."/>
            <person name="Miao G."/>
            <person name="Wang J."/>
            <person name="Wang Q."/>
            <person name="Steinberg C.E."/>
            <person name="Wang H."/>
            <person name="Li N."/>
            <person name="Qian L."/>
            <person name="Zhang G."/>
            <person name="Li Y."/>
            <person name="Yang H."/>
            <person name="Liu X."/>
            <person name="Wang J."/>
            <person name="Yin Y."/>
            <person name="Wang J."/>
        </authorList>
    </citation>
    <scope>NUCLEOTIDE SEQUENCE [LARGE SCALE GENOMIC DNA]</scope>
    <source>
        <strain evidence="4">05x7-T-G4-1.051#20</strain>
    </source>
</reference>
<feature type="chain" id="PRO_5043545449" evidence="2">
    <location>
        <begin position="21"/>
        <end position="940"/>
    </location>
</feature>
<feature type="compositionally biased region" description="Acidic residues" evidence="1">
    <location>
        <begin position="690"/>
        <end position="703"/>
    </location>
</feature>
<dbReference type="CDD" id="cd05402">
    <property type="entry name" value="NT_PAP_TUTase"/>
    <property type="match status" value="1"/>
</dbReference>
<dbReference type="PANTHER" id="PTHR12271:SF127">
    <property type="entry name" value="SPECKLE TARGETED PIP5K1A-REGULATED POLY(A) POLYMERASE"/>
    <property type="match status" value="1"/>
</dbReference>
<dbReference type="Gene3D" id="3.30.70.330">
    <property type="match status" value="1"/>
</dbReference>
<evidence type="ECO:0000313" key="4">
    <source>
        <dbReference type="EMBL" id="EKC40583.1"/>
    </source>
</evidence>
<accession>K1R4B5</accession>
<dbReference type="GO" id="GO:0046872">
    <property type="term" value="F:metal ion binding"/>
    <property type="evidence" value="ECO:0007669"/>
    <property type="project" value="UniProtKB-KW"/>
</dbReference>
<dbReference type="PROSITE" id="PS50102">
    <property type="entry name" value="RRM"/>
    <property type="match status" value="1"/>
</dbReference>
<feature type="domain" description="RRM" evidence="3">
    <location>
        <begin position="53"/>
        <end position="138"/>
    </location>
</feature>
<gene>
    <name evidence="4" type="ORF">CGI_10015316</name>
</gene>
<feature type="signal peptide" evidence="2">
    <location>
        <begin position="1"/>
        <end position="20"/>
    </location>
</feature>
<dbReference type="PANTHER" id="PTHR12271">
    <property type="entry name" value="POLY A POLYMERASE CID PAP -RELATED"/>
    <property type="match status" value="1"/>
</dbReference>
<proteinExistence type="predicted"/>
<dbReference type="GO" id="GO:0050265">
    <property type="term" value="F:RNA uridylyltransferase activity"/>
    <property type="evidence" value="ECO:0007669"/>
    <property type="project" value="UniProtKB-EC"/>
</dbReference>
<dbReference type="Gene3D" id="3.30.460.10">
    <property type="entry name" value="Beta Polymerase, domain 2"/>
    <property type="match status" value="1"/>
</dbReference>
<evidence type="ECO:0000259" key="3">
    <source>
        <dbReference type="PROSITE" id="PS50102"/>
    </source>
</evidence>
<dbReference type="InterPro" id="IPR054708">
    <property type="entry name" value="MTPAP-like_central"/>
</dbReference>
<dbReference type="Gene3D" id="1.10.1410.10">
    <property type="match status" value="1"/>
</dbReference>
<feature type="compositionally biased region" description="Polar residues" evidence="1">
    <location>
        <begin position="720"/>
        <end position="730"/>
    </location>
</feature>